<evidence type="ECO:0000313" key="1">
    <source>
        <dbReference type="EMBL" id="GAF78282.1"/>
    </source>
</evidence>
<comment type="caution">
    <text evidence="1">The sequence shown here is derived from an EMBL/GenBank/DDBJ whole genome shotgun (WGS) entry which is preliminary data.</text>
</comment>
<feature type="non-terminal residue" evidence="1">
    <location>
        <position position="305"/>
    </location>
</feature>
<proteinExistence type="predicted"/>
<organism evidence="1">
    <name type="scientific">marine sediment metagenome</name>
    <dbReference type="NCBI Taxonomy" id="412755"/>
    <lineage>
        <taxon>unclassified sequences</taxon>
        <taxon>metagenomes</taxon>
        <taxon>ecological metagenomes</taxon>
    </lineage>
</organism>
<accession>X0SQV2</accession>
<name>X0SQV2_9ZZZZ</name>
<dbReference type="AlphaFoldDB" id="X0SQV2"/>
<sequence>MARVSALNQLASASGTTRDLQRNNLEKARQHALARRAAREGILTSQANRANQSGLQDFQTQSLINQELGIRQAGELASGNFAQLDADRAQRKSLADRAFETANTLRTDKKTFDAGALERLMAGLQAQEDFRIKNLSPEEKFKRNIFSGFLPGGASGGAVAPDPNSAEALIGAFKGATPPAAPPRRPQGRGEFSASAEGGGSVFFPAPGQPGPALRDGLPVREDIESLGEPSQAFRPGTFDVPTAEDLRQQELARSAGQLASGARQGGSAQDGIDFSGIQGILKARALGLDLADIPGTRANTVKGR</sequence>
<gene>
    <name evidence="1" type="ORF">S01H1_08679</name>
</gene>
<dbReference type="EMBL" id="BARS01004442">
    <property type="protein sequence ID" value="GAF78282.1"/>
    <property type="molecule type" value="Genomic_DNA"/>
</dbReference>
<reference evidence="1" key="1">
    <citation type="journal article" date="2014" name="Front. Microbiol.">
        <title>High frequency of phylogenetically diverse reductive dehalogenase-homologous genes in deep subseafloor sedimentary metagenomes.</title>
        <authorList>
            <person name="Kawai M."/>
            <person name="Futagami T."/>
            <person name="Toyoda A."/>
            <person name="Takaki Y."/>
            <person name="Nishi S."/>
            <person name="Hori S."/>
            <person name="Arai W."/>
            <person name="Tsubouchi T."/>
            <person name="Morono Y."/>
            <person name="Uchiyama I."/>
            <person name="Ito T."/>
            <person name="Fujiyama A."/>
            <person name="Inagaki F."/>
            <person name="Takami H."/>
        </authorList>
    </citation>
    <scope>NUCLEOTIDE SEQUENCE</scope>
    <source>
        <strain evidence="1">Expedition CK06-06</strain>
    </source>
</reference>
<protein>
    <submittedName>
        <fullName evidence="1">Uncharacterized protein</fullName>
    </submittedName>
</protein>